<feature type="binding site" evidence="8">
    <location>
        <begin position="57"/>
        <end position="61"/>
    </location>
    <ligand>
        <name>GTP</name>
        <dbReference type="ChEBI" id="CHEBI:37565"/>
        <label>1</label>
    </ligand>
</feature>
<evidence type="ECO:0000259" key="11">
    <source>
        <dbReference type="PROSITE" id="PS51712"/>
    </source>
</evidence>
<protein>
    <recommendedName>
        <fullName evidence="2 8">GTPase Der</fullName>
    </recommendedName>
    <alternativeName>
        <fullName evidence="7 8">GTP-binding protein EngA</fullName>
    </alternativeName>
</protein>
<feature type="binding site" evidence="8">
    <location>
        <begin position="299"/>
        <end position="302"/>
    </location>
    <ligand>
        <name>GTP</name>
        <dbReference type="ChEBI" id="CHEBI:37565"/>
        <label>2</label>
    </ligand>
</feature>
<evidence type="ECO:0000256" key="6">
    <source>
        <dbReference type="ARBA" id="ARBA00023134"/>
    </source>
</evidence>
<feature type="binding site" evidence="8">
    <location>
        <begin position="234"/>
        <end position="238"/>
    </location>
    <ligand>
        <name>GTP</name>
        <dbReference type="ChEBI" id="CHEBI:37565"/>
        <label>2</label>
    </ligand>
</feature>
<evidence type="ECO:0000256" key="7">
    <source>
        <dbReference type="ARBA" id="ARBA00032345"/>
    </source>
</evidence>
<evidence type="ECO:0000256" key="4">
    <source>
        <dbReference type="ARBA" id="ARBA00022737"/>
    </source>
</evidence>
<keyword evidence="13" id="KW-1185">Reference proteome</keyword>
<reference evidence="12" key="1">
    <citation type="submission" date="2012-02" db="EMBL/GenBank/DDBJ databases">
        <title>The complete genome of Frateuria aurantia DSM 6220.</title>
        <authorList>
            <consortium name="US DOE Joint Genome Institute (JGI-PGF)"/>
            <person name="Lucas S."/>
            <person name="Copeland A."/>
            <person name="Lapidus A."/>
            <person name="Glavina del Rio T."/>
            <person name="Dalin E."/>
            <person name="Tice H."/>
            <person name="Bruce D."/>
            <person name="Goodwin L."/>
            <person name="Pitluck S."/>
            <person name="Peters L."/>
            <person name="Ovchinnikova G."/>
            <person name="Teshima H."/>
            <person name="Kyrpides N."/>
            <person name="Mavromatis K."/>
            <person name="Ivanova N."/>
            <person name="Brettin T."/>
            <person name="Detter J.C."/>
            <person name="Han C."/>
            <person name="Larimer F."/>
            <person name="Land M."/>
            <person name="Hauser L."/>
            <person name="Markowitz V."/>
            <person name="Cheng J.-F."/>
            <person name="Hugenholtz P."/>
            <person name="Woyke T."/>
            <person name="Wu D."/>
            <person name="Brambilla E."/>
            <person name="Klenk H.-P."/>
            <person name="Eisen J.A."/>
        </authorList>
    </citation>
    <scope>NUCLEOTIDE SEQUENCE</scope>
    <source>
        <strain evidence="12">DSM 6220</strain>
    </source>
</reference>
<dbReference type="GO" id="GO:0005525">
    <property type="term" value="F:GTP binding"/>
    <property type="evidence" value="ECO:0007669"/>
    <property type="project" value="UniProtKB-UniRule"/>
</dbReference>
<dbReference type="InterPro" id="IPR027417">
    <property type="entry name" value="P-loop_NTPase"/>
</dbReference>
<keyword evidence="5 8" id="KW-0547">Nucleotide-binding</keyword>
<dbReference type="HAMAP" id="MF_00195">
    <property type="entry name" value="GTPase_Der"/>
    <property type="match status" value="1"/>
</dbReference>
<keyword evidence="3 8" id="KW-0690">Ribosome biogenesis</keyword>
<dbReference type="HOGENOM" id="CLU_016077_6_2_6"/>
<dbReference type="InterPro" id="IPR016484">
    <property type="entry name" value="GTPase_Der"/>
</dbReference>
<dbReference type="FunFam" id="3.30.300.20:FF:000004">
    <property type="entry name" value="GTPase Der"/>
    <property type="match status" value="1"/>
</dbReference>
<dbReference type="PROSITE" id="PS51712">
    <property type="entry name" value="G_ENGA"/>
    <property type="match status" value="2"/>
</dbReference>
<dbReference type="KEGG" id="fau:Fraau_2012"/>
<feature type="binding site" evidence="8">
    <location>
        <begin position="119"/>
        <end position="122"/>
    </location>
    <ligand>
        <name>GTP</name>
        <dbReference type="ChEBI" id="CHEBI:37565"/>
        <label>1</label>
    </ligand>
</feature>
<dbReference type="FunFam" id="3.40.50.300:FF:000040">
    <property type="entry name" value="GTPase Der"/>
    <property type="match status" value="1"/>
</dbReference>
<dbReference type="InterPro" id="IPR031166">
    <property type="entry name" value="G_ENGA"/>
</dbReference>
<dbReference type="CDD" id="cd01895">
    <property type="entry name" value="EngA2"/>
    <property type="match status" value="1"/>
</dbReference>
<dbReference type="eggNOG" id="COG1160">
    <property type="taxonomic scope" value="Bacteria"/>
</dbReference>
<evidence type="ECO:0000256" key="10">
    <source>
        <dbReference type="RuleBase" id="RU004481"/>
    </source>
</evidence>
<dbReference type="OrthoDB" id="9805918at2"/>
<dbReference type="STRING" id="767434.Fraau_2012"/>
<dbReference type="Pfam" id="PF14714">
    <property type="entry name" value="KH_dom-like"/>
    <property type="match status" value="1"/>
</dbReference>
<dbReference type="NCBIfam" id="TIGR00231">
    <property type="entry name" value="small_GTP"/>
    <property type="match status" value="2"/>
</dbReference>
<dbReference type="InterPro" id="IPR006073">
    <property type="entry name" value="GTP-bd"/>
</dbReference>
<dbReference type="PRINTS" id="PR00326">
    <property type="entry name" value="GTP1OBG"/>
</dbReference>
<evidence type="ECO:0000256" key="8">
    <source>
        <dbReference type="HAMAP-Rule" id="MF_00195"/>
    </source>
</evidence>
<dbReference type="NCBIfam" id="TIGR03594">
    <property type="entry name" value="GTPase_EngA"/>
    <property type="match status" value="1"/>
</dbReference>
<comment type="subunit">
    <text evidence="8">Associates with the 50S ribosomal subunit.</text>
</comment>
<dbReference type="EMBL" id="CP003350">
    <property type="protein sequence ID" value="AFC86396.1"/>
    <property type="molecule type" value="Genomic_DNA"/>
</dbReference>
<dbReference type="Gene3D" id="3.40.50.300">
    <property type="entry name" value="P-loop containing nucleotide triphosphate hydrolases"/>
    <property type="match status" value="2"/>
</dbReference>
<keyword evidence="6 8" id="KW-0342">GTP-binding</keyword>
<dbReference type="AlphaFoldDB" id="H8L2N7"/>
<dbReference type="InterPro" id="IPR005225">
    <property type="entry name" value="Small_GTP-bd"/>
</dbReference>
<feature type="binding site" evidence="8">
    <location>
        <begin position="187"/>
        <end position="194"/>
    </location>
    <ligand>
        <name>GTP</name>
        <dbReference type="ChEBI" id="CHEBI:37565"/>
        <label>2</label>
    </ligand>
</feature>
<dbReference type="Gene3D" id="3.30.300.20">
    <property type="match status" value="1"/>
</dbReference>
<organism evidence="12 13">
    <name type="scientific">Frateuria aurantia (strain ATCC 33424 / DSM 6220 / KCTC 2777 / LMG 1558 / NBRC 3245 / NCIMB 13370)</name>
    <name type="common">Acetobacter aurantius</name>
    <dbReference type="NCBI Taxonomy" id="767434"/>
    <lineage>
        <taxon>Bacteria</taxon>
        <taxon>Pseudomonadati</taxon>
        <taxon>Pseudomonadota</taxon>
        <taxon>Gammaproteobacteria</taxon>
        <taxon>Lysobacterales</taxon>
        <taxon>Rhodanobacteraceae</taxon>
        <taxon>Frateuria</taxon>
    </lineage>
</organism>
<comment type="function">
    <text evidence="8 10">GTPase that plays an essential role in the late steps of ribosome biogenesis.</text>
</comment>
<dbReference type="Pfam" id="PF01926">
    <property type="entry name" value="MMR_HSR1"/>
    <property type="match status" value="2"/>
</dbReference>
<evidence type="ECO:0000313" key="13">
    <source>
        <dbReference type="Proteomes" id="UP000005234"/>
    </source>
</evidence>
<dbReference type="InterPro" id="IPR032859">
    <property type="entry name" value="KH_dom-like"/>
</dbReference>
<dbReference type="InterPro" id="IPR015946">
    <property type="entry name" value="KH_dom-like_a/b"/>
</dbReference>
<evidence type="ECO:0000256" key="5">
    <source>
        <dbReference type="ARBA" id="ARBA00022741"/>
    </source>
</evidence>
<evidence type="ECO:0000313" key="12">
    <source>
        <dbReference type="EMBL" id="AFC86396.1"/>
    </source>
</evidence>
<evidence type="ECO:0000256" key="3">
    <source>
        <dbReference type="ARBA" id="ARBA00022517"/>
    </source>
</evidence>
<evidence type="ECO:0000256" key="9">
    <source>
        <dbReference type="PROSITE-ProRule" id="PRU01049"/>
    </source>
</evidence>
<dbReference type="Proteomes" id="UP000005234">
    <property type="component" value="Chromosome"/>
</dbReference>
<dbReference type="CDD" id="cd01894">
    <property type="entry name" value="EngA1"/>
    <property type="match status" value="1"/>
</dbReference>
<feature type="domain" description="EngA-type G" evidence="11">
    <location>
        <begin position="3"/>
        <end position="167"/>
    </location>
</feature>
<dbReference type="GO" id="GO:0043022">
    <property type="term" value="F:ribosome binding"/>
    <property type="evidence" value="ECO:0007669"/>
    <property type="project" value="TreeGrafter"/>
</dbReference>
<dbReference type="PANTHER" id="PTHR43834:SF6">
    <property type="entry name" value="GTPASE DER"/>
    <property type="match status" value="1"/>
</dbReference>
<accession>H8L2N7</accession>
<dbReference type="PIRSF" id="PIRSF006485">
    <property type="entry name" value="GTP-binding_EngA"/>
    <property type="match status" value="1"/>
</dbReference>
<name>H8L2N7_FRAAD</name>
<feature type="domain" description="EngA-type G" evidence="11">
    <location>
        <begin position="181"/>
        <end position="354"/>
    </location>
</feature>
<evidence type="ECO:0000256" key="1">
    <source>
        <dbReference type="ARBA" id="ARBA00008279"/>
    </source>
</evidence>
<gene>
    <name evidence="8" type="primary">der</name>
    <name evidence="12" type="ordered locus">Fraau_2012</name>
</gene>
<dbReference type="RefSeq" id="WP_014403399.1">
    <property type="nucleotide sequence ID" value="NC_017033.1"/>
</dbReference>
<comment type="similarity">
    <text evidence="1 8 9 10">Belongs to the TRAFAC class TrmE-Era-EngA-EngB-Septin-like GTPase superfamily. EngA (Der) GTPase family.</text>
</comment>
<evidence type="ECO:0000256" key="2">
    <source>
        <dbReference type="ARBA" id="ARBA00020953"/>
    </source>
</evidence>
<dbReference type="SUPFAM" id="SSF52540">
    <property type="entry name" value="P-loop containing nucleoside triphosphate hydrolases"/>
    <property type="match status" value="2"/>
</dbReference>
<dbReference type="PANTHER" id="PTHR43834">
    <property type="entry name" value="GTPASE DER"/>
    <property type="match status" value="1"/>
</dbReference>
<proteinExistence type="inferred from homology"/>
<dbReference type="GO" id="GO:0042254">
    <property type="term" value="P:ribosome biogenesis"/>
    <property type="evidence" value="ECO:0007669"/>
    <property type="project" value="UniProtKB-KW"/>
</dbReference>
<keyword evidence="4 10" id="KW-0677">Repeat</keyword>
<feature type="binding site" evidence="8">
    <location>
        <begin position="9"/>
        <end position="16"/>
    </location>
    <ligand>
        <name>GTP</name>
        <dbReference type="ChEBI" id="CHEBI:37565"/>
        <label>1</label>
    </ligand>
</feature>
<sequence length="469" mass="51537">MLPVIALVGRPNVGKSTLFNVLTRSRDALVADLPGVTRDRHYGVCRLDAARPLMVIDTGGLSGSEDGLDGLSARQVRLAIEESQVVVFVVDARDGLLPQDRTIISELRRSGKPLIVGVNKTDGLDLDTVMAEFSAFGVAATVPLAAAHGRGSDLLLADVFPLLPADAYADDGGEEIADPGIRVAIVGRPNAGKSTLVNRLLGEDRLIVSDVAGTTRDPIKVTLERDGKQFTLIDTAGVRRRSKVEDAVEKFSVIKTLQSIEAAQVVVMLVDARENLADQDLTLIGHTVEQGRALVIALNKWDGMDAYQRDQCQQALARRLAFVDWAKIVFISALHGSGMRELMRAVVQAHAAATKELNTSELTRALEKAYESYQPPLVRGHAPKLRFAHPGGLNPPTIVLHGTRTKHIAPSYRRYLENFFRARFKLQGTPVRIDFRESDNPYAGKKNVLTEGQMRKRQRMIRELKKRKR</sequence>